<proteinExistence type="predicted"/>
<protein>
    <submittedName>
        <fullName evidence="1">Uncharacterized protein</fullName>
    </submittedName>
</protein>
<gene>
    <name evidence="1" type="ORF">S12H4_49576</name>
</gene>
<feature type="non-terminal residue" evidence="1">
    <location>
        <position position="1"/>
    </location>
</feature>
<evidence type="ECO:0000313" key="1">
    <source>
        <dbReference type="EMBL" id="GAJ13278.1"/>
    </source>
</evidence>
<organism evidence="1">
    <name type="scientific">marine sediment metagenome</name>
    <dbReference type="NCBI Taxonomy" id="412755"/>
    <lineage>
        <taxon>unclassified sequences</taxon>
        <taxon>metagenomes</taxon>
        <taxon>ecological metagenomes</taxon>
    </lineage>
</organism>
<accession>X1U6U1</accession>
<reference evidence="1" key="1">
    <citation type="journal article" date="2014" name="Front. Microbiol.">
        <title>High frequency of phylogenetically diverse reductive dehalogenase-homologous genes in deep subseafloor sedimentary metagenomes.</title>
        <authorList>
            <person name="Kawai M."/>
            <person name="Futagami T."/>
            <person name="Toyoda A."/>
            <person name="Takaki Y."/>
            <person name="Nishi S."/>
            <person name="Hori S."/>
            <person name="Arai W."/>
            <person name="Tsubouchi T."/>
            <person name="Morono Y."/>
            <person name="Uchiyama I."/>
            <person name="Ito T."/>
            <person name="Fujiyama A."/>
            <person name="Inagaki F."/>
            <person name="Takami H."/>
        </authorList>
    </citation>
    <scope>NUCLEOTIDE SEQUENCE</scope>
    <source>
        <strain evidence="1">Expedition CK06-06</strain>
    </source>
</reference>
<name>X1U6U1_9ZZZZ</name>
<comment type="caution">
    <text evidence="1">The sequence shown here is derived from an EMBL/GenBank/DDBJ whole genome shotgun (WGS) entry which is preliminary data.</text>
</comment>
<dbReference type="AlphaFoldDB" id="X1U6U1"/>
<sequence length="36" mass="4160">HKSLASTQIYTSLVSNKQKEEINRLHPQNKIKAKLI</sequence>
<dbReference type="EMBL" id="BARW01031121">
    <property type="protein sequence ID" value="GAJ13278.1"/>
    <property type="molecule type" value="Genomic_DNA"/>
</dbReference>